<protein>
    <recommendedName>
        <fullName evidence="3">Type III secretion chaperone SycN</fullName>
    </recommendedName>
</protein>
<comment type="caution">
    <text evidence="1">The sequence shown here is derived from an EMBL/GenBank/DDBJ whole genome shotgun (WGS) entry which is preliminary data.</text>
</comment>
<reference evidence="1 2" key="1">
    <citation type="submission" date="2019-03" db="EMBL/GenBank/DDBJ databases">
        <title>Ramlibacter rhizophilus CCTCC AB2015357, whole genome shotgun sequence.</title>
        <authorList>
            <person name="Zhang X."/>
            <person name="Feng G."/>
            <person name="Zhu H."/>
        </authorList>
    </citation>
    <scope>NUCLEOTIDE SEQUENCE [LARGE SCALE GENOMIC DNA]</scope>
    <source>
        <strain evidence="1 2">CCTCC AB2015357</strain>
    </source>
</reference>
<dbReference type="AlphaFoldDB" id="A0A4Z0BCP8"/>
<sequence length="132" mass="14450">MSTQTVLNELGRALGLAGLPLDTSNSCALRFGGDVQVDMRHEPEAQALCLATEVDLLSPRDRGRCVNWLLRANLDLRATGDAWFARRGAAVVLCRSLADDLGPQALADELARLVTACREWRSRLDQFRSEAA</sequence>
<dbReference type="InterPro" id="IPR010261">
    <property type="entry name" value="Tir_chaperone"/>
</dbReference>
<evidence type="ECO:0008006" key="3">
    <source>
        <dbReference type="Google" id="ProtNLM"/>
    </source>
</evidence>
<organism evidence="1 2">
    <name type="scientific">Ramlibacter rhizophilus</name>
    <dbReference type="NCBI Taxonomy" id="1781167"/>
    <lineage>
        <taxon>Bacteria</taxon>
        <taxon>Pseudomonadati</taxon>
        <taxon>Pseudomonadota</taxon>
        <taxon>Betaproteobacteria</taxon>
        <taxon>Burkholderiales</taxon>
        <taxon>Comamonadaceae</taxon>
        <taxon>Ramlibacter</taxon>
    </lineage>
</organism>
<dbReference type="EMBL" id="SMLL01000010">
    <property type="protein sequence ID" value="TFY96273.1"/>
    <property type="molecule type" value="Genomic_DNA"/>
</dbReference>
<evidence type="ECO:0000313" key="2">
    <source>
        <dbReference type="Proteomes" id="UP000297564"/>
    </source>
</evidence>
<dbReference type="SUPFAM" id="SSF69635">
    <property type="entry name" value="Type III secretory system chaperone-like"/>
    <property type="match status" value="1"/>
</dbReference>
<dbReference type="GO" id="GO:0030254">
    <property type="term" value="P:protein secretion by the type III secretion system"/>
    <property type="evidence" value="ECO:0007669"/>
    <property type="project" value="InterPro"/>
</dbReference>
<dbReference type="RefSeq" id="WP_135287303.1">
    <property type="nucleotide sequence ID" value="NZ_SMLL01000010.1"/>
</dbReference>
<dbReference type="CDD" id="cd16364">
    <property type="entry name" value="T3SC_I-like"/>
    <property type="match status" value="1"/>
</dbReference>
<proteinExistence type="predicted"/>
<gene>
    <name evidence="1" type="ORF">EZ242_21750</name>
</gene>
<name>A0A4Z0BCP8_9BURK</name>
<dbReference type="Proteomes" id="UP000297564">
    <property type="component" value="Unassembled WGS sequence"/>
</dbReference>
<evidence type="ECO:0000313" key="1">
    <source>
        <dbReference type="EMBL" id="TFY96273.1"/>
    </source>
</evidence>
<dbReference type="Pfam" id="PF05932">
    <property type="entry name" value="CesT"/>
    <property type="match status" value="1"/>
</dbReference>
<keyword evidence="2" id="KW-1185">Reference proteome</keyword>
<accession>A0A4Z0BCP8</accession>
<dbReference type="Gene3D" id="3.30.1460.10">
    <property type="match status" value="1"/>
</dbReference>